<dbReference type="InterPro" id="IPR051940">
    <property type="entry name" value="Chitin_bind-dev_reg"/>
</dbReference>
<keyword evidence="9" id="KW-1185">Reference proteome</keyword>
<evidence type="ECO:0000256" key="4">
    <source>
        <dbReference type="ARBA" id="ARBA00023157"/>
    </source>
</evidence>
<feature type="signal peptide" evidence="6">
    <location>
        <begin position="1"/>
        <end position="25"/>
    </location>
</feature>
<keyword evidence="2 6" id="KW-0732">Signal</keyword>
<evidence type="ECO:0000256" key="6">
    <source>
        <dbReference type="SAM" id="SignalP"/>
    </source>
</evidence>
<accession>A0A0Q9WJF7</accession>
<evidence type="ECO:0000313" key="9">
    <source>
        <dbReference type="Proteomes" id="UP000008792"/>
    </source>
</evidence>
<dbReference type="SMART" id="SM00494">
    <property type="entry name" value="ChtBD2"/>
    <property type="match status" value="8"/>
</dbReference>
<keyword evidence="3" id="KW-0677">Repeat</keyword>
<dbReference type="PANTHER" id="PTHR23301:SF0">
    <property type="entry name" value="CHITIN-BINDING TYPE-2 DOMAIN-CONTAINING PROTEIN-RELATED"/>
    <property type="match status" value="1"/>
</dbReference>
<dbReference type="SUPFAM" id="SSF57625">
    <property type="entry name" value="Invertebrate chitin-binding proteins"/>
    <property type="match status" value="7"/>
</dbReference>
<protein>
    <recommendedName>
        <fullName evidence="7">Chitin-binding type-2 domain-containing protein</fullName>
    </recommendedName>
</protein>
<dbReference type="Proteomes" id="UP000008792">
    <property type="component" value="Unassembled WGS sequence"/>
</dbReference>
<name>A0A0Q9WJF7_DROVI</name>
<dbReference type="Gene3D" id="2.170.140.10">
    <property type="entry name" value="Chitin binding domain"/>
    <property type="match status" value="6"/>
</dbReference>
<dbReference type="EMBL" id="CH940647">
    <property type="protein sequence ID" value="KRF84691.1"/>
    <property type="molecule type" value="Genomic_DNA"/>
</dbReference>
<keyword evidence="5" id="KW-0325">Glycoprotein</keyword>
<feature type="domain" description="Chitin-binding type-2" evidence="7">
    <location>
        <begin position="168"/>
        <end position="228"/>
    </location>
</feature>
<evidence type="ECO:0000256" key="2">
    <source>
        <dbReference type="ARBA" id="ARBA00022729"/>
    </source>
</evidence>
<dbReference type="eggNOG" id="ENOG502TG4F">
    <property type="taxonomic scope" value="Eukaryota"/>
</dbReference>
<keyword evidence="4" id="KW-1015">Disulfide bond</keyword>
<dbReference type="GO" id="GO:0008061">
    <property type="term" value="F:chitin binding"/>
    <property type="evidence" value="ECO:0007669"/>
    <property type="project" value="UniProtKB-KW"/>
</dbReference>
<feature type="domain" description="Chitin-binding type-2" evidence="7">
    <location>
        <begin position="583"/>
        <end position="643"/>
    </location>
</feature>
<dbReference type="GO" id="GO:0005576">
    <property type="term" value="C:extracellular region"/>
    <property type="evidence" value="ECO:0007669"/>
    <property type="project" value="InterPro"/>
</dbReference>
<dbReference type="OrthoDB" id="6020543at2759"/>
<dbReference type="PANTHER" id="PTHR23301">
    <property type="entry name" value="CHITIN BINDING PERITROPHIN-A"/>
    <property type="match status" value="1"/>
</dbReference>
<feature type="domain" description="Chitin-binding type-2" evidence="7">
    <location>
        <begin position="527"/>
        <end position="581"/>
    </location>
</feature>
<dbReference type="PROSITE" id="PS50940">
    <property type="entry name" value="CHIT_BIND_II"/>
    <property type="match status" value="7"/>
</dbReference>
<evidence type="ECO:0000313" key="8">
    <source>
        <dbReference type="EMBL" id="KRF84691.1"/>
    </source>
</evidence>
<evidence type="ECO:0000256" key="3">
    <source>
        <dbReference type="ARBA" id="ARBA00022737"/>
    </source>
</evidence>
<proteinExistence type="predicted"/>
<feature type="domain" description="Chitin-binding type-2" evidence="7">
    <location>
        <begin position="662"/>
        <end position="716"/>
    </location>
</feature>
<feature type="domain" description="Chitin-binding type-2" evidence="7">
    <location>
        <begin position="129"/>
        <end position="166"/>
    </location>
</feature>
<dbReference type="AlphaFoldDB" id="A0A0Q9WJF7"/>
<feature type="chain" id="PRO_5006386831" description="Chitin-binding type-2 domain-containing protein" evidence="6">
    <location>
        <begin position="26"/>
        <end position="716"/>
    </location>
</feature>
<sequence length="716" mass="81233">MTSFKFLALVAYVLLFLQRTFVIVAESNSTEIDLIEAPGPEEIILDGSSLYNVDNISLCKDVANRVFLPYVGDCRKYYLCWDGEAVEKQCNKDYEFNARNQSCGYPNSSTCMPKCEAYNLTTFCYDRTCTRYVLCYFGIPVLRECHDGLQYNAETDRCDFPQYVDCVDNECMRLSETTELLYLPSKASCSKYFLCAKGVPINYNCAEGLYFNTRCNCCDYPENSDCQIPALKRNIQPYARVPLRTADVICPDHGVHFYAHKSRRDAYYYCIEGHGVTLDCTPGLWYDAVVKECREPKYIGHTMLSGLFWRTQRLSTQSTYWGKSQRSVSALYCRPSAHSRSTGSPLKQSTYLVQVVVTAVADSRQEQVVHHIGADVNFAESTVNQQSQGQHQLVLSRMNLLLLYGLALCGSVQWSWARVHSQLLVNSDLIVAPDPEDNVVNTDGDVPALESAGINLCENMADSLLPYVGNCSKYVICEGGNLTSYGSCYEEEPVKQLCDGNITDCEILFDYKFQSCVSARDSDVKCLPECEAYNLTSFCYDRTCTKYVLCYYGIPVLRECYDGLQYNAETDRCDFPEYVDCVENDCPQYMSISNIRYVASKAQCSKYFICSDGMPWPQECASGLFFNPKCNCCDYASNVECKETPQQRNIQPYSRSPPRRADIVCPSQGIHFYAHKSRRDAYYYCVEGHGVTLDCTPGLLYDSKKYECRQPKYIGI</sequence>
<feature type="domain" description="Chitin-binding type-2" evidence="7">
    <location>
        <begin position="56"/>
        <end position="113"/>
    </location>
</feature>
<evidence type="ECO:0000256" key="5">
    <source>
        <dbReference type="ARBA" id="ARBA00023180"/>
    </source>
</evidence>
<organism evidence="8 9">
    <name type="scientific">Drosophila virilis</name>
    <name type="common">Fruit fly</name>
    <dbReference type="NCBI Taxonomy" id="7244"/>
    <lineage>
        <taxon>Eukaryota</taxon>
        <taxon>Metazoa</taxon>
        <taxon>Ecdysozoa</taxon>
        <taxon>Arthropoda</taxon>
        <taxon>Hexapoda</taxon>
        <taxon>Insecta</taxon>
        <taxon>Pterygota</taxon>
        <taxon>Neoptera</taxon>
        <taxon>Endopterygota</taxon>
        <taxon>Diptera</taxon>
        <taxon>Brachycera</taxon>
        <taxon>Muscomorpha</taxon>
        <taxon>Ephydroidea</taxon>
        <taxon>Drosophilidae</taxon>
        <taxon>Drosophila</taxon>
    </lineage>
</organism>
<keyword evidence="1" id="KW-0147">Chitin-binding</keyword>
<dbReference type="InterPro" id="IPR036508">
    <property type="entry name" value="Chitin-bd_dom_sf"/>
</dbReference>
<gene>
    <name evidence="8" type="primary">Dvir\GJ13586</name>
    <name evidence="8" type="ORF">Dvir_GJ13586</name>
</gene>
<dbReference type="InParanoid" id="A0A0Q9WJF7"/>
<dbReference type="InterPro" id="IPR002557">
    <property type="entry name" value="Chitin-bd_dom"/>
</dbReference>
<reference evidence="8 9" key="1">
    <citation type="journal article" date="2007" name="Nature">
        <title>Evolution of genes and genomes on the Drosophila phylogeny.</title>
        <authorList>
            <consortium name="Drosophila 12 Genomes Consortium"/>
            <person name="Clark A.G."/>
            <person name="Eisen M.B."/>
            <person name="Smith D.R."/>
            <person name="Bergman C.M."/>
            <person name="Oliver B."/>
            <person name="Markow T.A."/>
            <person name="Kaufman T.C."/>
            <person name="Kellis M."/>
            <person name="Gelbart W."/>
            <person name="Iyer V.N."/>
            <person name="Pollard D.A."/>
            <person name="Sackton T.B."/>
            <person name="Larracuente A.M."/>
            <person name="Singh N.D."/>
            <person name="Abad J.P."/>
            <person name="Abt D.N."/>
            <person name="Adryan B."/>
            <person name="Aguade M."/>
            <person name="Akashi H."/>
            <person name="Anderson W.W."/>
            <person name="Aquadro C.F."/>
            <person name="Ardell D.H."/>
            <person name="Arguello R."/>
            <person name="Artieri C.G."/>
            <person name="Barbash D.A."/>
            <person name="Barker D."/>
            <person name="Barsanti P."/>
            <person name="Batterham P."/>
            <person name="Batzoglou S."/>
            <person name="Begun D."/>
            <person name="Bhutkar A."/>
            <person name="Blanco E."/>
            <person name="Bosak S.A."/>
            <person name="Bradley R.K."/>
            <person name="Brand A.D."/>
            <person name="Brent M.R."/>
            <person name="Brooks A.N."/>
            <person name="Brown R.H."/>
            <person name="Butlin R.K."/>
            <person name="Caggese C."/>
            <person name="Calvi B.R."/>
            <person name="Bernardo de Carvalho A."/>
            <person name="Caspi A."/>
            <person name="Castrezana S."/>
            <person name="Celniker S.E."/>
            <person name="Chang J.L."/>
            <person name="Chapple C."/>
            <person name="Chatterji S."/>
            <person name="Chinwalla A."/>
            <person name="Civetta A."/>
            <person name="Clifton S.W."/>
            <person name="Comeron J.M."/>
            <person name="Costello J.C."/>
            <person name="Coyne J.A."/>
            <person name="Daub J."/>
            <person name="David R.G."/>
            <person name="Delcher A.L."/>
            <person name="Delehaunty K."/>
            <person name="Do C.B."/>
            <person name="Ebling H."/>
            <person name="Edwards K."/>
            <person name="Eickbush T."/>
            <person name="Evans J.D."/>
            <person name="Filipski A."/>
            <person name="Findeiss S."/>
            <person name="Freyhult E."/>
            <person name="Fulton L."/>
            <person name="Fulton R."/>
            <person name="Garcia A.C."/>
            <person name="Gardiner A."/>
            <person name="Garfield D.A."/>
            <person name="Garvin B.E."/>
            <person name="Gibson G."/>
            <person name="Gilbert D."/>
            <person name="Gnerre S."/>
            <person name="Godfrey J."/>
            <person name="Good R."/>
            <person name="Gotea V."/>
            <person name="Gravely B."/>
            <person name="Greenberg A.J."/>
            <person name="Griffiths-Jones S."/>
            <person name="Gross S."/>
            <person name="Guigo R."/>
            <person name="Gustafson E.A."/>
            <person name="Haerty W."/>
            <person name="Hahn M.W."/>
            <person name="Halligan D.L."/>
            <person name="Halpern A.L."/>
            <person name="Halter G.M."/>
            <person name="Han M.V."/>
            <person name="Heger A."/>
            <person name="Hillier L."/>
            <person name="Hinrichs A.S."/>
            <person name="Holmes I."/>
            <person name="Hoskins R.A."/>
            <person name="Hubisz M.J."/>
            <person name="Hultmark D."/>
            <person name="Huntley M.A."/>
            <person name="Jaffe D.B."/>
            <person name="Jagadeeshan S."/>
            <person name="Jeck W.R."/>
            <person name="Johnson J."/>
            <person name="Jones C.D."/>
            <person name="Jordan W.C."/>
            <person name="Karpen G.H."/>
            <person name="Kataoka E."/>
            <person name="Keightley P.D."/>
            <person name="Kheradpour P."/>
            <person name="Kirkness E.F."/>
            <person name="Koerich L.B."/>
            <person name="Kristiansen K."/>
            <person name="Kudrna D."/>
            <person name="Kulathinal R.J."/>
            <person name="Kumar S."/>
            <person name="Kwok R."/>
            <person name="Lander E."/>
            <person name="Langley C.H."/>
            <person name="Lapoint R."/>
            <person name="Lazzaro B.P."/>
            <person name="Lee S.J."/>
            <person name="Levesque L."/>
            <person name="Li R."/>
            <person name="Lin C.F."/>
            <person name="Lin M.F."/>
            <person name="Lindblad-Toh K."/>
            <person name="Llopart A."/>
            <person name="Long M."/>
            <person name="Low L."/>
            <person name="Lozovsky E."/>
            <person name="Lu J."/>
            <person name="Luo M."/>
            <person name="Machado C.A."/>
            <person name="Makalowski W."/>
            <person name="Marzo M."/>
            <person name="Matsuda M."/>
            <person name="Matzkin L."/>
            <person name="McAllister B."/>
            <person name="McBride C.S."/>
            <person name="McKernan B."/>
            <person name="McKernan K."/>
            <person name="Mendez-Lago M."/>
            <person name="Minx P."/>
            <person name="Mollenhauer M.U."/>
            <person name="Montooth K."/>
            <person name="Mount S.M."/>
            <person name="Mu X."/>
            <person name="Myers E."/>
            <person name="Negre B."/>
            <person name="Newfeld S."/>
            <person name="Nielsen R."/>
            <person name="Noor M.A."/>
            <person name="O'Grady P."/>
            <person name="Pachter L."/>
            <person name="Papaceit M."/>
            <person name="Parisi M.J."/>
            <person name="Parisi M."/>
            <person name="Parts L."/>
            <person name="Pedersen J.S."/>
            <person name="Pesole G."/>
            <person name="Phillippy A.M."/>
            <person name="Ponting C.P."/>
            <person name="Pop M."/>
            <person name="Porcelli D."/>
            <person name="Powell J.R."/>
            <person name="Prohaska S."/>
            <person name="Pruitt K."/>
            <person name="Puig M."/>
            <person name="Quesneville H."/>
            <person name="Ram K.R."/>
            <person name="Rand D."/>
            <person name="Rasmussen M.D."/>
            <person name="Reed L.K."/>
            <person name="Reenan R."/>
            <person name="Reily A."/>
            <person name="Remington K.A."/>
            <person name="Rieger T.T."/>
            <person name="Ritchie M.G."/>
            <person name="Robin C."/>
            <person name="Rogers Y.H."/>
            <person name="Rohde C."/>
            <person name="Rozas J."/>
            <person name="Rubenfield M.J."/>
            <person name="Ruiz A."/>
            <person name="Russo S."/>
            <person name="Salzberg S.L."/>
            <person name="Sanchez-Gracia A."/>
            <person name="Saranga D.J."/>
            <person name="Sato H."/>
            <person name="Schaeffer S.W."/>
            <person name="Schatz M.C."/>
            <person name="Schlenke T."/>
            <person name="Schwartz R."/>
            <person name="Segarra C."/>
            <person name="Singh R.S."/>
            <person name="Sirot L."/>
            <person name="Sirota M."/>
            <person name="Sisneros N.B."/>
            <person name="Smith C.D."/>
            <person name="Smith T.F."/>
            <person name="Spieth J."/>
            <person name="Stage D.E."/>
            <person name="Stark A."/>
            <person name="Stephan W."/>
            <person name="Strausberg R.L."/>
            <person name="Strempel S."/>
            <person name="Sturgill D."/>
            <person name="Sutton G."/>
            <person name="Sutton G.G."/>
            <person name="Tao W."/>
            <person name="Teichmann S."/>
            <person name="Tobari Y.N."/>
            <person name="Tomimura Y."/>
            <person name="Tsolas J.M."/>
            <person name="Valente V.L."/>
            <person name="Venter E."/>
            <person name="Venter J.C."/>
            <person name="Vicario S."/>
            <person name="Vieira F.G."/>
            <person name="Vilella A.J."/>
            <person name="Villasante A."/>
            <person name="Walenz B."/>
            <person name="Wang J."/>
            <person name="Wasserman M."/>
            <person name="Watts T."/>
            <person name="Wilson D."/>
            <person name="Wilson R.K."/>
            <person name="Wing R.A."/>
            <person name="Wolfner M.F."/>
            <person name="Wong A."/>
            <person name="Wong G.K."/>
            <person name="Wu C.I."/>
            <person name="Wu G."/>
            <person name="Yamamoto D."/>
            <person name="Yang H.P."/>
            <person name="Yang S.P."/>
            <person name="Yorke J.A."/>
            <person name="Yoshida K."/>
            <person name="Zdobnov E."/>
            <person name="Zhang P."/>
            <person name="Zhang Y."/>
            <person name="Zimin A.V."/>
            <person name="Baldwin J."/>
            <person name="Abdouelleil A."/>
            <person name="Abdulkadir J."/>
            <person name="Abebe A."/>
            <person name="Abera B."/>
            <person name="Abreu J."/>
            <person name="Acer S.C."/>
            <person name="Aftuck L."/>
            <person name="Alexander A."/>
            <person name="An P."/>
            <person name="Anderson E."/>
            <person name="Anderson S."/>
            <person name="Arachi H."/>
            <person name="Azer M."/>
            <person name="Bachantsang P."/>
            <person name="Barry A."/>
            <person name="Bayul T."/>
            <person name="Berlin A."/>
            <person name="Bessette D."/>
            <person name="Bloom T."/>
            <person name="Blye J."/>
            <person name="Boguslavskiy L."/>
            <person name="Bonnet C."/>
            <person name="Boukhgalter B."/>
            <person name="Bourzgui I."/>
            <person name="Brown A."/>
            <person name="Cahill P."/>
            <person name="Channer S."/>
            <person name="Cheshatsang Y."/>
            <person name="Chuda L."/>
            <person name="Citroen M."/>
            <person name="Collymore A."/>
            <person name="Cooke P."/>
            <person name="Costello M."/>
            <person name="D'Aco K."/>
            <person name="Daza R."/>
            <person name="De Haan G."/>
            <person name="DeGray S."/>
            <person name="DeMaso C."/>
            <person name="Dhargay N."/>
            <person name="Dooley K."/>
            <person name="Dooley E."/>
            <person name="Doricent M."/>
            <person name="Dorje P."/>
            <person name="Dorjee K."/>
            <person name="Dupes A."/>
            <person name="Elong R."/>
            <person name="Falk J."/>
            <person name="Farina A."/>
            <person name="Faro S."/>
            <person name="Ferguson D."/>
            <person name="Fisher S."/>
            <person name="Foley C.D."/>
            <person name="Franke A."/>
            <person name="Friedrich D."/>
            <person name="Gadbois L."/>
            <person name="Gearin G."/>
            <person name="Gearin C.R."/>
            <person name="Giannoukos G."/>
            <person name="Goode T."/>
            <person name="Graham J."/>
            <person name="Grandbois E."/>
            <person name="Grewal S."/>
            <person name="Gyaltsen K."/>
            <person name="Hafez N."/>
            <person name="Hagos B."/>
            <person name="Hall J."/>
            <person name="Henson C."/>
            <person name="Hollinger A."/>
            <person name="Honan T."/>
            <person name="Huard M.D."/>
            <person name="Hughes L."/>
            <person name="Hurhula B."/>
            <person name="Husby M.E."/>
            <person name="Kamat A."/>
            <person name="Kanga B."/>
            <person name="Kashin S."/>
            <person name="Khazanovich D."/>
            <person name="Kisner P."/>
            <person name="Lance K."/>
            <person name="Lara M."/>
            <person name="Lee W."/>
            <person name="Lennon N."/>
            <person name="Letendre F."/>
            <person name="LeVine R."/>
            <person name="Lipovsky A."/>
            <person name="Liu X."/>
            <person name="Liu J."/>
            <person name="Liu S."/>
            <person name="Lokyitsang T."/>
            <person name="Lokyitsang Y."/>
            <person name="Lubonja R."/>
            <person name="Lui A."/>
            <person name="MacDonald P."/>
            <person name="Magnisalis V."/>
            <person name="Maru K."/>
            <person name="Matthews C."/>
            <person name="McCusker W."/>
            <person name="McDonough S."/>
            <person name="Mehta T."/>
            <person name="Meldrim J."/>
            <person name="Meneus L."/>
            <person name="Mihai O."/>
            <person name="Mihalev A."/>
            <person name="Mihova T."/>
            <person name="Mittelman R."/>
            <person name="Mlenga V."/>
            <person name="Montmayeur A."/>
            <person name="Mulrain L."/>
            <person name="Navidi A."/>
            <person name="Naylor J."/>
            <person name="Negash T."/>
            <person name="Nguyen T."/>
            <person name="Nguyen N."/>
            <person name="Nicol R."/>
            <person name="Norbu C."/>
            <person name="Norbu N."/>
            <person name="Novod N."/>
            <person name="O'Neill B."/>
            <person name="Osman S."/>
            <person name="Markiewicz E."/>
            <person name="Oyono O.L."/>
            <person name="Patti C."/>
            <person name="Phunkhang P."/>
            <person name="Pierre F."/>
            <person name="Priest M."/>
            <person name="Raghuraman S."/>
            <person name="Rege F."/>
            <person name="Reyes R."/>
            <person name="Rise C."/>
            <person name="Rogov P."/>
            <person name="Ross K."/>
            <person name="Ryan E."/>
            <person name="Settipalli S."/>
            <person name="Shea T."/>
            <person name="Sherpa N."/>
            <person name="Shi L."/>
            <person name="Shih D."/>
            <person name="Sparrow T."/>
            <person name="Spaulding J."/>
            <person name="Stalker J."/>
            <person name="Stange-Thomann N."/>
            <person name="Stavropoulos S."/>
            <person name="Stone C."/>
            <person name="Strader C."/>
            <person name="Tesfaye S."/>
            <person name="Thomson T."/>
            <person name="Thoulutsang Y."/>
            <person name="Thoulutsang D."/>
            <person name="Topham K."/>
            <person name="Topping I."/>
            <person name="Tsamla T."/>
            <person name="Vassiliev H."/>
            <person name="Vo A."/>
            <person name="Wangchuk T."/>
            <person name="Wangdi T."/>
            <person name="Weiand M."/>
            <person name="Wilkinson J."/>
            <person name="Wilson A."/>
            <person name="Yadav S."/>
            <person name="Young G."/>
            <person name="Yu Q."/>
            <person name="Zembek L."/>
            <person name="Zhong D."/>
            <person name="Zimmer A."/>
            <person name="Zwirko Z."/>
            <person name="Jaffe D.B."/>
            <person name="Alvarez P."/>
            <person name="Brockman W."/>
            <person name="Butler J."/>
            <person name="Chin C."/>
            <person name="Gnerre S."/>
            <person name="Grabherr M."/>
            <person name="Kleber M."/>
            <person name="Mauceli E."/>
            <person name="MacCallum I."/>
        </authorList>
    </citation>
    <scope>NUCLEOTIDE SEQUENCE [LARGE SCALE GENOMIC DNA]</scope>
    <source>
        <strain evidence="9">Tucson 15010-1051.87</strain>
    </source>
</reference>
<dbReference type="STRING" id="7244.A0A0Q9WJF7"/>
<dbReference type="Pfam" id="PF01607">
    <property type="entry name" value="CBM_14"/>
    <property type="match status" value="7"/>
</dbReference>
<evidence type="ECO:0000259" key="7">
    <source>
        <dbReference type="PROSITE" id="PS50940"/>
    </source>
</evidence>
<feature type="domain" description="Chitin-binding type-2" evidence="7">
    <location>
        <begin position="247"/>
        <end position="293"/>
    </location>
</feature>
<evidence type="ECO:0000256" key="1">
    <source>
        <dbReference type="ARBA" id="ARBA00022669"/>
    </source>
</evidence>